<protein>
    <submittedName>
        <fullName evidence="1">Uncharacterized protein</fullName>
    </submittedName>
</protein>
<name>A0A1H0EDM1_9SPHI</name>
<evidence type="ECO:0000313" key="1">
    <source>
        <dbReference type="EMBL" id="SDN80388.1"/>
    </source>
</evidence>
<dbReference type="STRING" id="430522.BFS30_04950"/>
<proteinExistence type="predicted"/>
<organism evidence="1 2">
    <name type="scientific">Pedobacter steynii</name>
    <dbReference type="NCBI Taxonomy" id="430522"/>
    <lineage>
        <taxon>Bacteria</taxon>
        <taxon>Pseudomonadati</taxon>
        <taxon>Bacteroidota</taxon>
        <taxon>Sphingobacteriia</taxon>
        <taxon>Sphingobacteriales</taxon>
        <taxon>Sphingobacteriaceae</taxon>
        <taxon>Pedobacter</taxon>
    </lineage>
</organism>
<gene>
    <name evidence="1" type="ORF">SAMN05421820_109256</name>
</gene>
<accession>A0A1H0EDM1</accession>
<dbReference type="AlphaFoldDB" id="A0A1H0EDM1"/>
<dbReference type="RefSeq" id="WP_074611479.1">
    <property type="nucleotide sequence ID" value="NZ_FNGY01000009.1"/>
</dbReference>
<reference evidence="2" key="1">
    <citation type="submission" date="2016-10" db="EMBL/GenBank/DDBJ databases">
        <authorList>
            <person name="Varghese N."/>
            <person name="Submissions S."/>
        </authorList>
    </citation>
    <scope>NUCLEOTIDE SEQUENCE [LARGE SCALE GENOMIC DNA]</scope>
    <source>
        <strain evidence="2">DSM 19110</strain>
    </source>
</reference>
<evidence type="ECO:0000313" key="2">
    <source>
        <dbReference type="Proteomes" id="UP000183200"/>
    </source>
</evidence>
<dbReference type="Proteomes" id="UP000183200">
    <property type="component" value="Unassembled WGS sequence"/>
</dbReference>
<dbReference type="EMBL" id="FNGY01000009">
    <property type="protein sequence ID" value="SDN80388.1"/>
    <property type="molecule type" value="Genomic_DNA"/>
</dbReference>
<sequence>MQEPFDIQIGDINYAVFPEGNDVYVIFKEGKEYTHIQKDTDLQWLKLDPETALPLFEVDEEINNIGREILAFQPEEEDEAESEEEEEE</sequence>
<keyword evidence="2" id="KW-1185">Reference proteome</keyword>